<dbReference type="PANTHER" id="PTHR10211:SF0">
    <property type="entry name" value="DEOXYRIBODIPYRIMIDINE PHOTO-LYASE"/>
    <property type="match status" value="1"/>
</dbReference>
<comment type="cofactor">
    <cofactor evidence="2">
        <name>FAD</name>
        <dbReference type="ChEBI" id="CHEBI:57692"/>
    </cofactor>
</comment>
<dbReference type="InterPro" id="IPR036134">
    <property type="entry name" value="Crypto/Photolyase_FAD-like_sf"/>
</dbReference>
<keyword evidence="7" id="KW-0227">DNA damage</keyword>
<dbReference type="EC" id="4.1.99.3" evidence="4"/>
<keyword evidence="9" id="KW-0238">DNA-binding</keyword>
<keyword evidence="10" id="KW-0234">DNA repair</keyword>
<dbReference type="InterPro" id="IPR052219">
    <property type="entry name" value="Photolyase_Class-2"/>
</dbReference>
<dbReference type="GO" id="GO:0003677">
    <property type="term" value="F:DNA binding"/>
    <property type="evidence" value="ECO:0007669"/>
    <property type="project" value="UniProtKB-KW"/>
</dbReference>
<dbReference type="GO" id="GO:0003904">
    <property type="term" value="F:deoxyribodipyrimidine photo-lyase activity"/>
    <property type="evidence" value="ECO:0007669"/>
    <property type="project" value="UniProtKB-EC"/>
</dbReference>
<evidence type="ECO:0000256" key="5">
    <source>
        <dbReference type="ARBA" id="ARBA00014046"/>
    </source>
</evidence>
<keyword evidence="11" id="KW-0456">Lyase</keyword>
<evidence type="ECO:0000256" key="11">
    <source>
        <dbReference type="ARBA" id="ARBA00023239"/>
    </source>
</evidence>
<reference evidence="15" key="1">
    <citation type="submission" date="2022-11" db="EMBL/GenBank/DDBJ databases">
        <title>Minimal conservation of predation-associated metabolite biosynthetic gene clusters underscores biosynthetic potential of Myxococcota including descriptions for ten novel species: Archangium lansinium sp. nov., Myxococcus landrumus sp. nov., Nannocystis bai.</title>
        <authorList>
            <person name="Ahearne A."/>
            <person name="Stevens C."/>
            <person name="Phillips K."/>
        </authorList>
    </citation>
    <scope>NUCLEOTIDE SEQUENCE</scope>
    <source>
        <strain evidence="15">Na p29</strain>
    </source>
</reference>
<dbReference type="AlphaFoldDB" id="A0A9X3J290"/>
<dbReference type="SUPFAM" id="SSF48173">
    <property type="entry name" value="Cryptochrome/photolyase FAD-binding domain"/>
    <property type="match status" value="1"/>
</dbReference>
<dbReference type="SUPFAM" id="SSF52425">
    <property type="entry name" value="Cryptochrome/photolyase, N-terminal domain"/>
    <property type="match status" value="1"/>
</dbReference>
<dbReference type="Proteomes" id="UP001150924">
    <property type="component" value="Unassembled WGS sequence"/>
</dbReference>
<accession>A0A9X3J290</accession>
<evidence type="ECO:0000256" key="2">
    <source>
        <dbReference type="ARBA" id="ARBA00001974"/>
    </source>
</evidence>
<dbReference type="RefSeq" id="WP_267775239.1">
    <property type="nucleotide sequence ID" value="NZ_JAPNKE010000002.1"/>
</dbReference>
<dbReference type="Gene3D" id="1.10.579.10">
    <property type="entry name" value="DNA Cyclobutane Dipyrimidine Photolyase, subunit A, domain 3"/>
    <property type="match status" value="1"/>
</dbReference>
<evidence type="ECO:0000259" key="14">
    <source>
        <dbReference type="PROSITE" id="PS51645"/>
    </source>
</evidence>
<dbReference type="InterPro" id="IPR036155">
    <property type="entry name" value="Crypto/Photolyase_N_sf"/>
</dbReference>
<dbReference type="Gene3D" id="3.40.50.620">
    <property type="entry name" value="HUPs"/>
    <property type="match status" value="1"/>
</dbReference>
<comment type="caution">
    <text evidence="15">The sequence shown here is derived from an EMBL/GenBank/DDBJ whole genome shotgun (WGS) entry which is preliminary data.</text>
</comment>
<comment type="catalytic activity">
    <reaction evidence="13">
        <text>cyclobutadipyrimidine (in DNA) = 2 pyrimidine residues (in DNA).</text>
        <dbReference type="EC" id="4.1.99.3"/>
    </reaction>
</comment>
<evidence type="ECO:0000256" key="3">
    <source>
        <dbReference type="ARBA" id="ARBA00006409"/>
    </source>
</evidence>
<name>A0A9X3J290_9BACT</name>
<keyword evidence="16" id="KW-1185">Reference proteome</keyword>
<evidence type="ECO:0000256" key="1">
    <source>
        <dbReference type="ARBA" id="ARBA00001932"/>
    </source>
</evidence>
<evidence type="ECO:0000256" key="4">
    <source>
        <dbReference type="ARBA" id="ARBA00013149"/>
    </source>
</evidence>
<comment type="cofactor">
    <cofactor evidence="1">
        <name>(6R)-5,10-methylene-5,6,7,8-tetrahydrofolate</name>
        <dbReference type="ChEBI" id="CHEBI:15636"/>
    </cofactor>
</comment>
<evidence type="ECO:0000256" key="8">
    <source>
        <dbReference type="ARBA" id="ARBA00022827"/>
    </source>
</evidence>
<dbReference type="PROSITE" id="PS51645">
    <property type="entry name" value="PHR_CRY_ALPHA_BETA"/>
    <property type="match status" value="1"/>
</dbReference>
<dbReference type="PANTHER" id="PTHR10211">
    <property type="entry name" value="DEOXYRIBODIPYRIMIDINE PHOTOLYASE"/>
    <property type="match status" value="1"/>
</dbReference>
<dbReference type="EMBL" id="JAPNKE010000002">
    <property type="protein sequence ID" value="MCY1011920.1"/>
    <property type="molecule type" value="Genomic_DNA"/>
</dbReference>
<dbReference type="InterPro" id="IPR014729">
    <property type="entry name" value="Rossmann-like_a/b/a_fold"/>
</dbReference>
<evidence type="ECO:0000256" key="7">
    <source>
        <dbReference type="ARBA" id="ARBA00022763"/>
    </source>
</evidence>
<protein>
    <recommendedName>
        <fullName evidence="5">Deoxyribodipyrimidine photo-lyase</fullName>
        <ecNumber evidence="4">4.1.99.3</ecNumber>
    </recommendedName>
    <alternativeName>
        <fullName evidence="12">DNA photolyase</fullName>
    </alternativeName>
</protein>
<evidence type="ECO:0000256" key="9">
    <source>
        <dbReference type="ARBA" id="ARBA00023125"/>
    </source>
</evidence>
<evidence type="ECO:0000313" key="15">
    <source>
        <dbReference type="EMBL" id="MCY1011920.1"/>
    </source>
</evidence>
<evidence type="ECO:0000256" key="12">
    <source>
        <dbReference type="ARBA" id="ARBA00031671"/>
    </source>
</evidence>
<dbReference type="FunFam" id="1.10.579.10:FF:000002">
    <property type="entry name" value="Deoxyribodipyrimidine photolyase"/>
    <property type="match status" value="1"/>
</dbReference>
<evidence type="ECO:0000256" key="6">
    <source>
        <dbReference type="ARBA" id="ARBA00022630"/>
    </source>
</evidence>
<organism evidence="15 16">
    <name type="scientific">Nannocystis pusilla</name>
    <dbReference type="NCBI Taxonomy" id="889268"/>
    <lineage>
        <taxon>Bacteria</taxon>
        <taxon>Pseudomonadati</taxon>
        <taxon>Myxococcota</taxon>
        <taxon>Polyangia</taxon>
        <taxon>Nannocystales</taxon>
        <taxon>Nannocystaceae</taxon>
        <taxon>Nannocystis</taxon>
    </lineage>
</organism>
<comment type="similarity">
    <text evidence="3">Belongs to the DNA photolyase class-2 family.</text>
</comment>
<sequence length="483" mass="54598">MPTPHELPDARVTAVNDAPVRPDGDYVLYWMIAYRRTRGNHSLDRALRWARELNKPLLVFEPLRCDYPWASDRLHAFVLAGMRDNQRRCAEAGVGYYPYVEPQQRAGAGLLAALAERACVVVTDDWPCFFLPRMVAAAGKRLGVRLEQVDGNGLLPIRAPGRVFPTAFAFRRYLQSTFIKNIDEGPRADPFARLRLPALPALPAAVTRRWPAQIPDDLASLPIDHKVTPAGRGGSVAGHERLDAFLGDTLAGYETGHNTLDEHGTSGLSPYLHFGHVGAHEVFDAVMRRAGWSVEKLKKNAGGKRHGFWGVAQDTEAFLDQLVTWRELGFNMCTYRDDYADYDSLPGWARQTLADHADDPRPHLYTVDQLERAATADPLWNAAQTQLVRDGVITNYLRMLWGKKILEWSPSPQKALACLIRLNDKYALDGRDPNSYTNILWIFGRYDRPWGPERPIFGKIRYMSSDNTARKMPTRDYLRRYGS</sequence>
<evidence type="ECO:0000256" key="10">
    <source>
        <dbReference type="ARBA" id="ARBA00023204"/>
    </source>
</evidence>
<keyword evidence="8" id="KW-0274">FAD</keyword>
<dbReference type="InterPro" id="IPR006050">
    <property type="entry name" value="DNA_photolyase_N"/>
</dbReference>
<keyword evidence="6" id="KW-0285">Flavoprotein</keyword>
<gene>
    <name evidence="15" type="ORF">OV079_41535</name>
</gene>
<feature type="domain" description="Photolyase/cryptochrome alpha/beta" evidence="14">
    <location>
        <begin position="25"/>
        <end position="154"/>
    </location>
</feature>
<proteinExistence type="inferred from homology"/>
<evidence type="ECO:0000256" key="13">
    <source>
        <dbReference type="ARBA" id="ARBA00033999"/>
    </source>
</evidence>
<dbReference type="GO" id="GO:0000719">
    <property type="term" value="P:photoreactive repair"/>
    <property type="evidence" value="ECO:0007669"/>
    <property type="project" value="TreeGrafter"/>
</dbReference>
<evidence type="ECO:0000313" key="16">
    <source>
        <dbReference type="Proteomes" id="UP001150924"/>
    </source>
</evidence>
<dbReference type="Gene3D" id="1.25.40.80">
    <property type="match status" value="1"/>
</dbReference>